<evidence type="ECO:0000256" key="4">
    <source>
        <dbReference type="ARBA" id="ARBA00022691"/>
    </source>
</evidence>
<dbReference type="InterPro" id="IPR004033">
    <property type="entry name" value="UbiE/COQ5_MeTrFase"/>
</dbReference>
<dbReference type="Pfam" id="PF01209">
    <property type="entry name" value="Ubie_methyltran"/>
    <property type="match status" value="1"/>
</dbReference>
<dbReference type="Gene3D" id="3.40.50.150">
    <property type="entry name" value="Vaccinia Virus protein VP39"/>
    <property type="match status" value="1"/>
</dbReference>
<dbReference type="EMBL" id="DVMS01000179">
    <property type="protein sequence ID" value="HIU39267.1"/>
    <property type="molecule type" value="Genomic_DNA"/>
</dbReference>
<evidence type="ECO:0000256" key="1">
    <source>
        <dbReference type="ARBA" id="ARBA00022428"/>
    </source>
</evidence>
<name>A0A9D1LHX2_9BACT</name>
<comment type="caution">
    <text evidence="6">The sequence shown here is derived from an EMBL/GenBank/DDBJ whole genome shotgun (WGS) entry which is preliminary data.</text>
</comment>
<comment type="similarity">
    <text evidence="5">Belongs to the class I-like SAM-binding methyltransferase superfamily. MenG/UbiE family.</text>
</comment>
<evidence type="ECO:0000256" key="5">
    <source>
        <dbReference type="HAMAP-Rule" id="MF_01813"/>
    </source>
</evidence>
<proteinExistence type="inferred from homology"/>
<dbReference type="HAMAP" id="MF_01813">
    <property type="entry name" value="MenG_UbiE_methyltr"/>
    <property type="match status" value="1"/>
</dbReference>
<dbReference type="NCBIfam" id="TIGR01934">
    <property type="entry name" value="MenG_MenH_UbiE"/>
    <property type="match status" value="1"/>
</dbReference>
<dbReference type="EC" id="2.1.1.163" evidence="5"/>
<accession>A0A9D1LHX2</accession>
<dbReference type="PROSITE" id="PS01184">
    <property type="entry name" value="UBIE_2"/>
    <property type="match status" value="1"/>
</dbReference>
<dbReference type="PANTHER" id="PTHR43591">
    <property type="entry name" value="METHYLTRANSFERASE"/>
    <property type="match status" value="1"/>
</dbReference>
<keyword evidence="3 5" id="KW-0808">Transferase</keyword>
<keyword evidence="2 5" id="KW-0489">Methyltransferase</keyword>
<keyword evidence="4 5" id="KW-0949">S-adenosyl-L-methionine</keyword>
<dbReference type="GO" id="GO:0032259">
    <property type="term" value="P:methylation"/>
    <property type="evidence" value="ECO:0007669"/>
    <property type="project" value="UniProtKB-KW"/>
</dbReference>
<keyword evidence="1 5" id="KW-0474">Menaquinone biosynthesis</keyword>
<protein>
    <recommendedName>
        <fullName evidence="5">Demethylmenaquinone methyltransferase</fullName>
        <ecNumber evidence="5">2.1.1.163</ecNumber>
    </recommendedName>
</protein>
<dbReference type="InterPro" id="IPR023576">
    <property type="entry name" value="UbiE/COQ5_MeTrFase_CS"/>
</dbReference>
<comment type="caution">
    <text evidence="5">Lacks conserved residue(s) required for the propagation of feature annotation.</text>
</comment>
<organism evidence="6 7">
    <name type="scientific">Candidatus Limisoma intestinavium</name>
    <dbReference type="NCBI Taxonomy" id="2840856"/>
    <lineage>
        <taxon>Bacteria</taxon>
        <taxon>Pseudomonadati</taxon>
        <taxon>Bacteroidota</taxon>
        <taxon>Bacteroidia</taxon>
        <taxon>Bacteroidales</taxon>
        <taxon>Candidatus Limisoma</taxon>
    </lineage>
</organism>
<dbReference type="PROSITE" id="PS51608">
    <property type="entry name" value="SAM_MT_UBIE"/>
    <property type="match status" value="1"/>
</dbReference>
<evidence type="ECO:0000256" key="3">
    <source>
        <dbReference type="ARBA" id="ARBA00022679"/>
    </source>
</evidence>
<comment type="catalytic activity">
    <reaction evidence="5">
        <text>a 2-demethylmenaquinol + S-adenosyl-L-methionine = a menaquinol + S-adenosyl-L-homocysteine + H(+)</text>
        <dbReference type="Rhea" id="RHEA:42640"/>
        <dbReference type="Rhea" id="RHEA-COMP:9539"/>
        <dbReference type="Rhea" id="RHEA-COMP:9563"/>
        <dbReference type="ChEBI" id="CHEBI:15378"/>
        <dbReference type="ChEBI" id="CHEBI:18151"/>
        <dbReference type="ChEBI" id="CHEBI:55437"/>
        <dbReference type="ChEBI" id="CHEBI:57856"/>
        <dbReference type="ChEBI" id="CHEBI:59789"/>
        <dbReference type="EC" id="2.1.1.163"/>
    </reaction>
</comment>
<dbReference type="PANTHER" id="PTHR43591:SF24">
    <property type="entry name" value="2-METHOXY-6-POLYPRENYL-1,4-BENZOQUINOL METHYLASE, MITOCHONDRIAL"/>
    <property type="match status" value="1"/>
</dbReference>
<feature type="binding site" evidence="5">
    <location>
        <begin position="118"/>
        <end position="119"/>
    </location>
    <ligand>
        <name>S-adenosyl-L-methionine</name>
        <dbReference type="ChEBI" id="CHEBI:59789"/>
    </ligand>
</feature>
<sequence length="247" mass="27515">MDYKAEKITPYGNGDSKTEQVRDMFDAIAPAYDFMNRAMTFGIDRIWRRIAVGMIRKYRPSSVLDVATGTGDLAFLLCRMLKPARVVGIDLSANMLAEARAKAAKKGLSGVVGFSVADCLALPFADGEFDAATVAYGVRNFEHLEQGYAEMWRVLRPGGVLCVIELSTPRNPLAAAFYRFYTRRVIPFAGRRISKDPRAYTYLPESIAAAPQGKEMTAIMERVGFCNCRFRRLTFGVCTIYLGEKPM</sequence>
<dbReference type="GO" id="GO:0043770">
    <property type="term" value="F:demethylmenaquinone methyltransferase activity"/>
    <property type="evidence" value="ECO:0007669"/>
    <property type="project" value="UniProtKB-UniRule"/>
</dbReference>
<dbReference type="Proteomes" id="UP000824076">
    <property type="component" value="Unassembled WGS sequence"/>
</dbReference>
<feature type="binding site" evidence="5">
    <location>
        <position position="70"/>
    </location>
    <ligand>
        <name>S-adenosyl-L-methionine</name>
        <dbReference type="ChEBI" id="CHEBI:59789"/>
    </ligand>
</feature>
<dbReference type="NCBIfam" id="NF001244">
    <property type="entry name" value="PRK00216.1-5"/>
    <property type="match status" value="1"/>
</dbReference>
<feature type="binding site" evidence="5">
    <location>
        <position position="90"/>
    </location>
    <ligand>
        <name>S-adenosyl-L-methionine</name>
        <dbReference type="ChEBI" id="CHEBI:59789"/>
    </ligand>
</feature>
<dbReference type="InterPro" id="IPR029063">
    <property type="entry name" value="SAM-dependent_MTases_sf"/>
</dbReference>
<evidence type="ECO:0000256" key="2">
    <source>
        <dbReference type="ARBA" id="ARBA00022603"/>
    </source>
</evidence>
<dbReference type="CDD" id="cd02440">
    <property type="entry name" value="AdoMet_MTases"/>
    <property type="match status" value="1"/>
</dbReference>
<reference evidence="6" key="1">
    <citation type="submission" date="2020-10" db="EMBL/GenBank/DDBJ databases">
        <authorList>
            <person name="Gilroy R."/>
        </authorList>
    </citation>
    <scope>NUCLEOTIDE SEQUENCE</scope>
    <source>
        <strain evidence="6">17073</strain>
    </source>
</reference>
<dbReference type="AlphaFoldDB" id="A0A9D1LHX2"/>
<evidence type="ECO:0000313" key="6">
    <source>
        <dbReference type="EMBL" id="HIU39267.1"/>
    </source>
</evidence>
<comment type="pathway">
    <text evidence="5">Quinol/quinone metabolism; menaquinone biosynthesis; menaquinol from 1,4-dihydroxy-2-naphthoate: step 2/2.</text>
</comment>
<dbReference type="SUPFAM" id="SSF53335">
    <property type="entry name" value="S-adenosyl-L-methionine-dependent methyltransferases"/>
    <property type="match status" value="1"/>
</dbReference>
<evidence type="ECO:0000313" key="7">
    <source>
        <dbReference type="Proteomes" id="UP000824076"/>
    </source>
</evidence>
<reference evidence="6" key="2">
    <citation type="journal article" date="2021" name="PeerJ">
        <title>Extensive microbial diversity within the chicken gut microbiome revealed by metagenomics and culture.</title>
        <authorList>
            <person name="Gilroy R."/>
            <person name="Ravi A."/>
            <person name="Getino M."/>
            <person name="Pursley I."/>
            <person name="Horton D.L."/>
            <person name="Alikhan N.F."/>
            <person name="Baker D."/>
            <person name="Gharbi K."/>
            <person name="Hall N."/>
            <person name="Watson M."/>
            <person name="Adriaenssens E.M."/>
            <person name="Foster-Nyarko E."/>
            <person name="Jarju S."/>
            <person name="Secka A."/>
            <person name="Antonio M."/>
            <person name="Oren A."/>
            <person name="Chaudhuri R.R."/>
            <person name="La Ragione R."/>
            <person name="Hildebrand F."/>
            <person name="Pallen M.J."/>
        </authorList>
    </citation>
    <scope>NUCLEOTIDE SEQUENCE</scope>
    <source>
        <strain evidence="6">17073</strain>
    </source>
</reference>
<comment type="function">
    <text evidence="5">Methyltransferase required for the conversion of demethylmenaquinol (DMKH2) to menaquinol (MKH2).</text>
</comment>
<gene>
    <name evidence="6" type="primary">ubiE</name>
    <name evidence="5" type="synonym">menG</name>
    <name evidence="6" type="ORF">IAD18_06340</name>
</gene>
<dbReference type="GO" id="GO:0009234">
    <property type="term" value="P:menaquinone biosynthetic process"/>
    <property type="evidence" value="ECO:0007669"/>
    <property type="project" value="UniProtKB-UniRule"/>
</dbReference>